<evidence type="ECO:0000313" key="8">
    <source>
        <dbReference type="EMBL" id="EQC38249.1"/>
    </source>
</evidence>
<dbReference type="GO" id="GO:1990072">
    <property type="term" value="C:TRAPPIII protein complex"/>
    <property type="evidence" value="ECO:0007669"/>
    <property type="project" value="TreeGrafter"/>
</dbReference>
<keyword evidence="9" id="KW-1185">Reference proteome</keyword>
<dbReference type="GO" id="GO:0006888">
    <property type="term" value="P:endoplasmic reticulum to Golgi vesicle-mediated transport"/>
    <property type="evidence" value="ECO:0007669"/>
    <property type="project" value="TreeGrafter"/>
</dbReference>
<dbReference type="Proteomes" id="UP000030762">
    <property type="component" value="Unassembled WGS sequence"/>
</dbReference>
<dbReference type="GO" id="GO:1990071">
    <property type="term" value="C:TRAPPII protein complex"/>
    <property type="evidence" value="ECO:0007669"/>
    <property type="project" value="TreeGrafter"/>
</dbReference>
<dbReference type="AlphaFoldDB" id="T0QJM8"/>
<evidence type="ECO:0000256" key="7">
    <source>
        <dbReference type="PIRNR" id="PIRNR017479"/>
    </source>
</evidence>
<dbReference type="RefSeq" id="XP_008608576.1">
    <property type="nucleotide sequence ID" value="XM_008610354.1"/>
</dbReference>
<sequence>MMYEGANTTINAAFSAMSLNPASAYGRSSGSNLMLQPAATAARGKKSHLDRPLGRGKAEVSESAFSFLFCEMVQYYQRRVENISDLERLLDSAGYGVGVRVLELLSYRDMNGNIARDKLRRETRLLNMLQFVVSVCWKTLFGKAADALERSTENENEYMIHELDPLTNKFISVPVDMGQLNCAAYIAGVIRGILDSAGFYSQVEAHTVEVGNGQPDKTVFLVKFDDRVMKREKVLA</sequence>
<keyword evidence="3 7" id="KW-0813">Transport</keyword>
<evidence type="ECO:0000256" key="4">
    <source>
        <dbReference type="ARBA" id="ARBA00022824"/>
    </source>
</evidence>
<dbReference type="InterPro" id="IPR024096">
    <property type="entry name" value="NO_sig/Golgi_transp_ligand-bd"/>
</dbReference>
<evidence type="ECO:0000313" key="9">
    <source>
        <dbReference type="Proteomes" id="UP000030762"/>
    </source>
</evidence>
<dbReference type="InParanoid" id="T0QJM8"/>
<keyword evidence="5 7" id="KW-0931">ER-Golgi transport</keyword>
<keyword evidence="6 7" id="KW-0333">Golgi apparatus</keyword>
<comment type="similarity">
    <text evidence="2 7">Belongs to the TRAPP small subunits family. BET3 subfamily.</text>
</comment>
<dbReference type="GeneID" id="19945402"/>
<comment type="subcellular location">
    <subcellularLocation>
        <location evidence="1">Endoplasmic reticulum</location>
    </subcellularLocation>
    <subcellularLocation>
        <location evidence="7">Golgi apparatus</location>
        <location evidence="7">cis-Golgi network</location>
    </subcellularLocation>
</comment>
<evidence type="ECO:0000256" key="5">
    <source>
        <dbReference type="ARBA" id="ARBA00022892"/>
    </source>
</evidence>
<keyword evidence="4 7" id="KW-0256">Endoplasmic reticulum</keyword>
<dbReference type="SUPFAM" id="SSF111126">
    <property type="entry name" value="Ligand-binding domain in the NO signalling and Golgi transport"/>
    <property type="match status" value="1"/>
</dbReference>
<dbReference type="PANTHER" id="PTHR20902">
    <property type="entry name" value="41-2 PROTEIN ANTIGEN-RELATED"/>
    <property type="match status" value="1"/>
</dbReference>
<dbReference type="InterPro" id="IPR007194">
    <property type="entry name" value="TRAPP_component"/>
</dbReference>
<dbReference type="PANTHER" id="PTHR20902:SF0">
    <property type="entry name" value="TRAFFICKING PROTEIN PARTICLE COMPLEX SUBUNIT 5"/>
    <property type="match status" value="1"/>
</dbReference>
<dbReference type="GO" id="GO:0005783">
    <property type="term" value="C:endoplasmic reticulum"/>
    <property type="evidence" value="ECO:0007669"/>
    <property type="project" value="UniProtKB-SubCell"/>
</dbReference>
<dbReference type="GO" id="GO:1990070">
    <property type="term" value="C:TRAPPI protein complex"/>
    <property type="evidence" value="ECO:0007669"/>
    <property type="project" value="TreeGrafter"/>
</dbReference>
<evidence type="ECO:0000256" key="1">
    <source>
        <dbReference type="ARBA" id="ARBA00004240"/>
    </source>
</evidence>
<dbReference type="VEuPathDB" id="FungiDB:SDRG_04675"/>
<dbReference type="Pfam" id="PF04051">
    <property type="entry name" value="TRAPP"/>
    <property type="match status" value="1"/>
</dbReference>
<dbReference type="FunFam" id="3.30.1380.20:FF:000002">
    <property type="entry name" value="Trafficking protein particle complex subunit"/>
    <property type="match status" value="1"/>
</dbReference>
<dbReference type="OMA" id="YMVKFDD"/>
<organism evidence="8 9">
    <name type="scientific">Saprolegnia diclina (strain VS20)</name>
    <dbReference type="NCBI Taxonomy" id="1156394"/>
    <lineage>
        <taxon>Eukaryota</taxon>
        <taxon>Sar</taxon>
        <taxon>Stramenopiles</taxon>
        <taxon>Oomycota</taxon>
        <taxon>Saprolegniomycetes</taxon>
        <taxon>Saprolegniales</taxon>
        <taxon>Saprolegniaceae</taxon>
        <taxon>Saprolegnia</taxon>
    </lineage>
</organism>
<gene>
    <name evidence="8" type="ORF">SDRG_04675</name>
</gene>
<name>T0QJM8_SAPDV</name>
<dbReference type="CDD" id="cd14943">
    <property type="entry name" value="TRAPPC5_Trs31"/>
    <property type="match status" value="1"/>
</dbReference>
<dbReference type="EMBL" id="JH767142">
    <property type="protein sequence ID" value="EQC38249.1"/>
    <property type="molecule type" value="Genomic_DNA"/>
</dbReference>
<reference evidence="8 9" key="1">
    <citation type="submission" date="2012-04" db="EMBL/GenBank/DDBJ databases">
        <title>The Genome Sequence of Saprolegnia declina VS20.</title>
        <authorList>
            <consortium name="The Broad Institute Genome Sequencing Platform"/>
            <person name="Russ C."/>
            <person name="Nusbaum C."/>
            <person name="Tyler B."/>
            <person name="van West P."/>
            <person name="Dieguez-Uribeondo J."/>
            <person name="de Bruijn I."/>
            <person name="Tripathy S."/>
            <person name="Jiang R."/>
            <person name="Young S.K."/>
            <person name="Zeng Q."/>
            <person name="Gargeya S."/>
            <person name="Fitzgerald M."/>
            <person name="Haas B."/>
            <person name="Abouelleil A."/>
            <person name="Alvarado L."/>
            <person name="Arachchi H.M."/>
            <person name="Berlin A."/>
            <person name="Chapman S.B."/>
            <person name="Goldberg J."/>
            <person name="Griggs A."/>
            <person name="Gujja S."/>
            <person name="Hansen M."/>
            <person name="Howarth C."/>
            <person name="Imamovic A."/>
            <person name="Larimer J."/>
            <person name="McCowen C."/>
            <person name="Montmayeur A."/>
            <person name="Murphy C."/>
            <person name="Neiman D."/>
            <person name="Pearson M."/>
            <person name="Priest M."/>
            <person name="Roberts A."/>
            <person name="Saif S."/>
            <person name="Shea T."/>
            <person name="Sisk P."/>
            <person name="Sykes S."/>
            <person name="Wortman J."/>
            <person name="Nusbaum C."/>
            <person name="Birren B."/>
        </authorList>
    </citation>
    <scope>NUCLEOTIDE SEQUENCE [LARGE SCALE GENOMIC DNA]</scope>
    <source>
        <strain evidence="8 9">VS20</strain>
    </source>
</reference>
<proteinExistence type="inferred from homology"/>
<dbReference type="FunCoup" id="T0QJM8">
    <property type="interactions" value="133"/>
</dbReference>
<dbReference type="InterPro" id="IPR016696">
    <property type="entry name" value="TRAPP-I_su5"/>
</dbReference>
<accession>T0QJM8</accession>
<dbReference type="STRING" id="1156394.T0QJM8"/>
<protein>
    <recommendedName>
        <fullName evidence="7">Trafficking protein particle complex subunit</fullName>
    </recommendedName>
</protein>
<evidence type="ECO:0000256" key="2">
    <source>
        <dbReference type="ARBA" id="ARBA00006218"/>
    </source>
</evidence>
<dbReference type="eggNOG" id="KOG3315">
    <property type="taxonomic scope" value="Eukaryota"/>
</dbReference>
<comment type="subunit">
    <text evidence="7">Part of the multisubunit TRAPP (transport protein particle) complex.</text>
</comment>
<evidence type="ECO:0000256" key="3">
    <source>
        <dbReference type="ARBA" id="ARBA00022448"/>
    </source>
</evidence>
<dbReference type="Gene3D" id="3.30.1380.20">
    <property type="entry name" value="Trafficking protein particle complex subunit 3"/>
    <property type="match status" value="1"/>
</dbReference>
<evidence type="ECO:0000256" key="6">
    <source>
        <dbReference type="ARBA" id="ARBA00023034"/>
    </source>
</evidence>
<dbReference type="PIRSF" id="PIRSF017479">
    <property type="entry name" value="TRAPP_I_complex_Trs31"/>
    <property type="match status" value="1"/>
</dbReference>
<dbReference type="OrthoDB" id="10254842at2759"/>